<sequence>MNRITSLCLIIAMILISALTNVNFATDIDAYLGKWNCQIKEFKPVDLGDLKIQMEKIIGEKIPSDQWNQMKVMLESSINSTIKDVKGEKIVLDIYDEYSKGINVDILVNGKFTSHSIGAEEKNGGLLFYMNKFINEYVKADTSMFVKLGPSNMITGQTVISQTLSANGLELKVNSVVSFSGVKMASSLTDNDEGTQQTSEVQPEYGESGESESSDEINNTNKVEASSNEPSGNEPSGNESSDNKPNDNVSSSEESNGGESTNNGSYSVDTNNSNNSNENDKTITDKVEEGTKGFADIISKVSEFLPNPETMGKVPLLDFLVFSYGVDKDSKDNVKLGDSEKFAEKKAFWGNIVGAGPIGMVPKAADLVLELTKKVGFDFDFSFEQTVKGVNNFAFDMFSGDSKANIDEIKDRHKKNYYGVVGGFGVWISSTINDFSNMGSKLNNEIDNMDDN</sequence>
<feature type="compositionally biased region" description="Polar residues" evidence="1">
    <location>
        <begin position="187"/>
        <end position="201"/>
    </location>
</feature>
<dbReference type="RefSeq" id="WP_338535163.1">
    <property type="nucleotide sequence ID" value="NZ_AP028654.1"/>
</dbReference>
<organism evidence="3 4">
    <name type="scientific">Helicovermis profundi</name>
    <dbReference type="NCBI Taxonomy" id="3065157"/>
    <lineage>
        <taxon>Bacteria</taxon>
        <taxon>Bacillati</taxon>
        <taxon>Bacillota</taxon>
        <taxon>Clostridia</taxon>
        <taxon>Helicovermis</taxon>
    </lineage>
</organism>
<evidence type="ECO:0000256" key="2">
    <source>
        <dbReference type="SAM" id="SignalP"/>
    </source>
</evidence>
<evidence type="ECO:0000256" key="1">
    <source>
        <dbReference type="SAM" id="MobiDB-lite"/>
    </source>
</evidence>
<protein>
    <submittedName>
        <fullName evidence="3">Uncharacterized protein</fullName>
    </submittedName>
</protein>
<dbReference type="AlphaFoldDB" id="A0AAU9E623"/>
<dbReference type="EMBL" id="AP028654">
    <property type="protein sequence ID" value="BEP29535.1"/>
    <property type="molecule type" value="Genomic_DNA"/>
</dbReference>
<feature type="compositionally biased region" description="Polar residues" evidence="1">
    <location>
        <begin position="216"/>
        <end position="240"/>
    </location>
</feature>
<proteinExistence type="predicted"/>
<accession>A0AAU9E623</accession>
<dbReference type="KEGG" id="hprf:HLPR_18660"/>
<feature type="chain" id="PRO_5043874309" evidence="2">
    <location>
        <begin position="26"/>
        <end position="452"/>
    </location>
</feature>
<name>A0AAU9E623_9FIRM</name>
<dbReference type="Proteomes" id="UP001321786">
    <property type="component" value="Chromosome"/>
</dbReference>
<evidence type="ECO:0000313" key="3">
    <source>
        <dbReference type="EMBL" id="BEP29535.1"/>
    </source>
</evidence>
<evidence type="ECO:0000313" key="4">
    <source>
        <dbReference type="Proteomes" id="UP001321786"/>
    </source>
</evidence>
<gene>
    <name evidence="3" type="ORF">HLPR_18660</name>
</gene>
<feature type="region of interest" description="Disordered" evidence="1">
    <location>
        <begin position="187"/>
        <end position="281"/>
    </location>
</feature>
<keyword evidence="2" id="KW-0732">Signal</keyword>
<feature type="signal peptide" evidence="2">
    <location>
        <begin position="1"/>
        <end position="25"/>
    </location>
</feature>
<keyword evidence="4" id="KW-1185">Reference proteome</keyword>
<reference evidence="3 4" key="1">
    <citation type="submission" date="2023-08" db="EMBL/GenBank/DDBJ databases">
        <title>Helicovermis profunda gen. nov., sp. nov., a novel mesophilic, fermentative bacterium within the Bacillota from a deep-sea hydrothermal vent chimney.</title>
        <authorList>
            <person name="Miyazaki U."/>
            <person name="Mizutani D."/>
            <person name="Hashimoto Y."/>
            <person name="Tame A."/>
            <person name="Sawayama S."/>
            <person name="Miyazaki J."/>
            <person name="Takai K."/>
            <person name="Nakagawa S."/>
        </authorList>
    </citation>
    <scope>NUCLEOTIDE SEQUENCE [LARGE SCALE GENOMIC DNA]</scope>
    <source>
        <strain evidence="3 4">S502</strain>
    </source>
</reference>
<feature type="compositionally biased region" description="Low complexity" evidence="1">
    <location>
        <begin position="250"/>
        <end position="277"/>
    </location>
</feature>